<evidence type="ECO:0000256" key="1">
    <source>
        <dbReference type="SAM" id="MobiDB-lite"/>
    </source>
</evidence>
<name>A0ABT8T6F4_9BACT</name>
<gene>
    <name evidence="2" type="ORF">Q2362_00055</name>
</gene>
<keyword evidence="2" id="KW-0482">Metalloprotease</keyword>
<keyword evidence="2" id="KW-0645">Protease</keyword>
<protein>
    <submittedName>
        <fullName evidence="2">Metalloprotease CJM1_0395 family protein</fullName>
    </submittedName>
</protein>
<comment type="caution">
    <text evidence="2">The sequence shown here is derived from an EMBL/GenBank/DDBJ whole genome shotgun (WGS) entry which is preliminary data.</text>
</comment>
<feature type="region of interest" description="Disordered" evidence="1">
    <location>
        <begin position="165"/>
        <end position="239"/>
    </location>
</feature>
<keyword evidence="3" id="KW-1185">Reference proteome</keyword>
<sequence>MNYYNTPAQSNNKANDVENNADNSVSSGDKTANAENNTQNNDKNAGQKNIGELSLEEQRIVTELQAADTNVRAHEAAHMAAGGGLTSPASYTYERGPDNKMYAVAGEVGISTSEGNTPQESLNKAQTIRRAALAPADPSPQDLKVAAQAASMEMSARAQIMQEKMAQNSQNTNNSNETSAGNSAENSAVNSAENSNVNSVENSTGNSTENSTRNSAGNSTENSNTNSTENSRIPSINQPSSTGGYYAAISDPAISSQIASNNQKSVISAGVDLAALIG</sequence>
<feature type="compositionally biased region" description="Low complexity" evidence="1">
    <location>
        <begin position="167"/>
        <end position="231"/>
    </location>
</feature>
<organism evidence="2 3">
    <name type="scientific">Campylobacter magnus</name>
    <dbReference type="NCBI Taxonomy" id="3026462"/>
    <lineage>
        <taxon>Bacteria</taxon>
        <taxon>Pseudomonadati</taxon>
        <taxon>Campylobacterota</taxon>
        <taxon>Epsilonproteobacteria</taxon>
        <taxon>Campylobacterales</taxon>
        <taxon>Campylobacteraceae</taxon>
        <taxon>Campylobacter</taxon>
    </lineage>
</organism>
<reference evidence="2 3" key="1">
    <citation type="submission" date="2023-06" db="EMBL/GenBank/DDBJ databases">
        <title>Campylobacter magnum sp. nov., isolated from cecal contents of domestic pigs (Sus scrofa domesticus).</title>
        <authorList>
            <person name="Papic B."/>
            <person name="Gruntar I."/>
        </authorList>
    </citation>
    <scope>NUCLEOTIDE SEQUENCE [LARGE SCALE GENOMIC DNA]</scope>
    <source>
        <strain evidence="3">34484-21</strain>
    </source>
</reference>
<keyword evidence="2" id="KW-0378">Hydrolase</keyword>
<proteinExistence type="predicted"/>
<dbReference type="Pfam" id="PF12118">
    <property type="entry name" value="SprA-related"/>
    <property type="match status" value="1"/>
</dbReference>
<dbReference type="Proteomes" id="UP001171111">
    <property type="component" value="Unassembled WGS sequence"/>
</dbReference>
<evidence type="ECO:0000313" key="2">
    <source>
        <dbReference type="EMBL" id="MDO2408488.1"/>
    </source>
</evidence>
<feature type="region of interest" description="Disordered" evidence="1">
    <location>
        <begin position="1"/>
        <end position="47"/>
    </location>
</feature>
<evidence type="ECO:0000313" key="3">
    <source>
        <dbReference type="Proteomes" id="UP001171111"/>
    </source>
</evidence>
<dbReference type="InterPro" id="IPR021973">
    <property type="entry name" value="SprA-related"/>
</dbReference>
<dbReference type="EMBL" id="JAULJQ010000001">
    <property type="protein sequence ID" value="MDO2408488.1"/>
    <property type="molecule type" value="Genomic_DNA"/>
</dbReference>
<accession>A0ABT8T6F4</accession>
<dbReference type="GO" id="GO:0008237">
    <property type="term" value="F:metallopeptidase activity"/>
    <property type="evidence" value="ECO:0007669"/>
    <property type="project" value="UniProtKB-KW"/>
</dbReference>